<dbReference type="PANTHER" id="PTHR16148:SF14">
    <property type="entry name" value="MYND-TYPE DOMAIN-CONTAINING PROTEIN"/>
    <property type="match status" value="1"/>
</dbReference>
<sequence>MKATKATTTIPDKNSNSSPSSSNNNNNNNNNSNTNNIRILKQQLKLLLIVRCLRSAHLAQPLLVPYYSQSLQLQPPSILWLGSFYSALVTIAELPSGFISDHIGRRTTLHIAFVGFGASLLLTAFASTQLISSSVSSSASASSSSIWGILGVAQFLRAIGSSMYSGTDMAFLYEIIQKYNGNNSDCDSDYATNGNNNGSSKNNNKKKTTTGTNNAVVVDVNTLLLQIESRNIFYTTSTEAIVAALGGWIAKRVGLPTVVALSSIPFLVGAILSLFLQDCSNKSSSQQRRPTATATLAVITSSPTQPQVEPPIPIPLPRILPRKTSLATFPTIAPSGLSRSNRNLTNINVNENENESNTIIQFFRTAITKMHVYVPTKLWTLFFVGVVLNCATYVASTALNPLLWELVGIPIAQFGTLHAGCGAISAIGALTAPTIRTYISSISTIIIRKRKRRTNNNISLDNDTEGLLLFMLCTSAVAYGLMTLSAIIRLQIFTTLTNASTSSSSNSHSTATKTTTSSIGCAILASFLLSLVRGLAWPVLGSAINTAVTHNNSRATTLSLFSGSIKVGMVVTGMVLATWLAGKGLSESGSVSVPTPSLPLSAPPHLSAATATTPVPISTNNDQEQPQESKKEQ</sequence>
<feature type="compositionally biased region" description="Polar residues" evidence="1">
    <location>
        <begin position="1"/>
        <end position="13"/>
    </location>
</feature>
<organism evidence="3 4">
    <name type="scientific">Fragilariopsis cylindrus CCMP1102</name>
    <dbReference type="NCBI Taxonomy" id="635003"/>
    <lineage>
        <taxon>Eukaryota</taxon>
        <taxon>Sar</taxon>
        <taxon>Stramenopiles</taxon>
        <taxon>Ochrophyta</taxon>
        <taxon>Bacillariophyta</taxon>
        <taxon>Bacillariophyceae</taxon>
        <taxon>Bacillariophycidae</taxon>
        <taxon>Bacillariales</taxon>
        <taxon>Bacillariaceae</taxon>
        <taxon>Fragilariopsis</taxon>
    </lineage>
</organism>
<keyword evidence="4" id="KW-1185">Reference proteome</keyword>
<feature type="region of interest" description="Disordered" evidence="1">
    <location>
        <begin position="1"/>
        <end position="34"/>
    </location>
</feature>
<dbReference type="OrthoDB" id="10607938at2759"/>
<feature type="region of interest" description="Disordered" evidence="1">
    <location>
        <begin position="591"/>
        <end position="633"/>
    </location>
</feature>
<evidence type="ECO:0000256" key="1">
    <source>
        <dbReference type="SAM" id="MobiDB-lite"/>
    </source>
</evidence>
<evidence type="ECO:0000313" key="4">
    <source>
        <dbReference type="Proteomes" id="UP000095751"/>
    </source>
</evidence>
<dbReference type="PANTHER" id="PTHR16148">
    <property type="entry name" value="NF-KAPPA-B-REPRESSING FACTOR-RELATED"/>
    <property type="match status" value="1"/>
</dbReference>
<dbReference type="SUPFAM" id="SSF103473">
    <property type="entry name" value="MFS general substrate transporter"/>
    <property type="match status" value="2"/>
</dbReference>
<feature type="transmembrane region" description="Helical" evidence="2">
    <location>
        <begin position="467"/>
        <end position="488"/>
    </location>
</feature>
<feature type="transmembrane region" description="Helical" evidence="2">
    <location>
        <begin position="378"/>
        <end position="403"/>
    </location>
</feature>
<name>A0A1E7EL54_9STRA</name>
<dbReference type="EMBL" id="KV784405">
    <property type="protein sequence ID" value="OEU06616.1"/>
    <property type="molecule type" value="Genomic_DNA"/>
</dbReference>
<keyword evidence="2" id="KW-1133">Transmembrane helix</keyword>
<dbReference type="InParanoid" id="A0A1E7EL54"/>
<reference evidence="3 4" key="1">
    <citation type="submission" date="2016-09" db="EMBL/GenBank/DDBJ databases">
        <title>Extensive genetic diversity and differential bi-allelic expression allows diatom success in the polar Southern Ocean.</title>
        <authorList>
            <consortium name="DOE Joint Genome Institute"/>
            <person name="Mock T."/>
            <person name="Otillar R.P."/>
            <person name="Strauss J."/>
            <person name="Dupont C."/>
            <person name="Frickenhaus S."/>
            <person name="Maumus F."/>
            <person name="Mcmullan M."/>
            <person name="Sanges R."/>
            <person name="Schmutz J."/>
            <person name="Toseland A."/>
            <person name="Valas R."/>
            <person name="Veluchamy A."/>
            <person name="Ward B.J."/>
            <person name="Allen A."/>
            <person name="Barry K."/>
            <person name="Falciatore A."/>
            <person name="Ferrante M."/>
            <person name="Fortunato A.E."/>
            <person name="Gloeckner G."/>
            <person name="Gruber A."/>
            <person name="Hipkin R."/>
            <person name="Janech M."/>
            <person name="Kroth P."/>
            <person name="Leese F."/>
            <person name="Lindquist E."/>
            <person name="Lyon B.R."/>
            <person name="Martin J."/>
            <person name="Mayer C."/>
            <person name="Parker M."/>
            <person name="Quesneville H."/>
            <person name="Raymond J."/>
            <person name="Uhlig C."/>
            <person name="Valentin K.U."/>
            <person name="Worden A.Z."/>
            <person name="Armbrust E.V."/>
            <person name="Bowler C."/>
            <person name="Green B."/>
            <person name="Moulton V."/>
            <person name="Van Oosterhout C."/>
            <person name="Grigoriev I."/>
        </authorList>
    </citation>
    <scope>NUCLEOTIDE SEQUENCE [LARGE SCALE GENOMIC DNA]</scope>
    <source>
        <strain evidence="3 4">CCMP1102</strain>
    </source>
</reference>
<evidence type="ECO:0008006" key="5">
    <source>
        <dbReference type="Google" id="ProtNLM"/>
    </source>
</evidence>
<dbReference type="KEGG" id="fcy:FRACYDRAFT_254166"/>
<feature type="transmembrane region" description="Helical" evidence="2">
    <location>
        <begin position="517"/>
        <end position="536"/>
    </location>
</feature>
<dbReference type="AlphaFoldDB" id="A0A1E7EL54"/>
<feature type="compositionally biased region" description="Low complexity" evidence="1">
    <location>
        <begin position="14"/>
        <end position="34"/>
    </location>
</feature>
<gene>
    <name evidence="3" type="ORF">FRACYDRAFT_254166</name>
</gene>
<dbReference type="Pfam" id="PF07690">
    <property type="entry name" value="MFS_1"/>
    <property type="match status" value="1"/>
</dbReference>
<feature type="transmembrane region" description="Helical" evidence="2">
    <location>
        <begin position="423"/>
        <end position="447"/>
    </location>
</feature>
<evidence type="ECO:0000256" key="2">
    <source>
        <dbReference type="SAM" id="Phobius"/>
    </source>
</evidence>
<dbReference type="Proteomes" id="UP000095751">
    <property type="component" value="Unassembled WGS sequence"/>
</dbReference>
<proteinExistence type="predicted"/>
<feature type="compositionally biased region" description="Low complexity" evidence="1">
    <location>
        <begin position="594"/>
        <end position="614"/>
    </location>
</feature>
<accession>A0A1E7EL54</accession>
<feature type="transmembrane region" description="Helical" evidence="2">
    <location>
        <begin position="256"/>
        <end position="276"/>
    </location>
</feature>
<feature type="transmembrane region" description="Helical" evidence="2">
    <location>
        <begin position="111"/>
        <end position="131"/>
    </location>
</feature>
<protein>
    <recommendedName>
        <fullName evidence="5">MFS general substrate transporter</fullName>
    </recommendedName>
</protein>
<feature type="compositionally biased region" description="Low complexity" evidence="1">
    <location>
        <begin position="192"/>
        <end position="202"/>
    </location>
</feature>
<evidence type="ECO:0000313" key="3">
    <source>
        <dbReference type="EMBL" id="OEU06616.1"/>
    </source>
</evidence>
<dbReference type="Gene3D" id="1.20.1250.20">
    <property type="entry name" value="MFS general substrate transporter like domains"/>
    <property type="match status" value="2"/>
</dbReference>
<dbReference type="InterPro" id="IPR036259">
    <property type="entry name" value="MFS_trans_sf"/>
</dbReference>
<dbReference type="GO" id="GO:0022857">
    <property type="term" value="F:transmembrane transporter activity"/>
    <property type="evidence" value="ECO:0007669"/>
    <property type="project" value="InterPro"/>
</dbReference>
<feature type="region of interest" description="Disordered" evidence="1">
    <location>
        <begin position="190"/>
        <end position="210"/>
    </location>
</feature>
<feature type="transmembrane region" description="Helical" evidence="2">
    <location>
        <begin position="557"/>
        <end position="581"/>
    </location>
</feature>
<keyword evidence="2" id="KW-0472">Membrane</keyword>
<dbReference type="InterPro" id="IPR011701">
    <property type="entry name" value="MFS"/>
</dbReference>
<keyword evidence="2" id="KW-0812">Transmembrane</keyword>
<feature type="compositionally biased region" description="Polar residues" evidence="1">
    <location>
        <begin position="615"/>
        <end position="626"/>
    </location>
</feature>